<dbReference type="Pfam" id="PF23539">
    <property type="entry name" value="DUF7134"/>
    <property type="match status" value="1"/>
</dbReference>
<evidence type="ECO:0000256" key="2">
    <source>
        <dbReference type="ARBA" id="ARBA00012438"/>
    </source>
</evidence>
<feature type="transmembrane region" description="Helical" evidence="10">
    <location>
        <begin position="41"/>
        <end position="60"/>
    </location>
</feature>
<feature type="region of interest" description="Disordered" evidence="9">
    <location>
        <begin position="385"/>
        <end position="409"/>
    </location>
</feature>
<comment type="catalytic activity">
    <reaction evidence="1">
        <text>ATP + protein L-histidine = ADP + protein N-phospho-L-histidine.</text>
        <dbReference type="EC" id="2.7.13.3"/>
    </reaction>
</comment>
<dbReference type="STRING" id="504805.SAMN05421505_1188"/>
<keyword evidence="3" id="KW-0597">Phosphoprotein</keyword>
<evidence type="ECO:0000256" key="3">
    <source>
        <dbReference type="ARBA" id="ARBA00022553"/>
    </source>
</evidence>
<dbReference type="SMART" id="SM00387">
    <property type="entry name" value="HATPase_c"/>
    <property type="match status" value="1"/>
</dbReference>
<accession>A0A1G8DCL9</accession>
<dbReference type="EMBL" id="FNCN01000018">
    <property type="protein sequence ID" value="SDH55488.1"/>
    <property type="molecule type" value="Genomic_DNA"/>
</dbReference>
<dbReference type="Proteomes" id="UP000198923">
    <property type="component" value="Unassembled WGS sequence"/>
</dbReference>
<evidence type="ECO:0000256" key="5">
    <source>
        <dbReference type="ARBA" id="ARBA00022741"/>
    </source>
</evidence>
<proteinExistence type="predicted"/>
<dbReference type="Pfam" id="PF07730">
    <property type="entry name" value="HisKA_3"/>
    <property type="match status" value="1"/>
</dbReference>
<evidence type="ECO:0000256" key="4">
    <source>
        <dbReference type="ARBA" id="ARBA00022679"/>
    </source>
</evidence>
<dbReference type="GO" id="GO:0005524">
    <property type="term" value="F:ATP binding"/>
    <property type="evidence" value="ECO:0007669"/>
    <property type="project" value="UniProtKB-KW"/>
</dbReference>
<evidence type="ECO:0000256" key="1">
    <source>
        <dbReference type="ARBA" id="ARBA00000085"/>
    </source>
</evidence>
<evidence type="ECO:0000256" key="7">
    <source>
        <dbReference type="ARBA" id="ARBA00022840"/>
    </source>
</evidence>
<keyword evidence="8" id="KW-0902">Two-component regulatory system</keyword>
<dbReference type="AlphaFoldDB" id="A0A1G8DCL9"/>
<dbReference type="Gene3D" id="1.20.5.1930">
    <property type="match status" value="1"/>
</dbReference>
<organism evidence="12 13">
    <name type="scientific">Sinosporangium album</name>
    <dbReference type="NCBI Taxonomy" id="504805"/>
    <lineage>
        <taxon>Bacteria</taxon>
        <taxon>Bacillati</taxon>
        <taxon>Actinomycetota</taxon>
        <taxon>Actinomycetes</taxon>
        <taxon>Streptosporangiales</taxon>
        <taxon>Streptosporangiaceae</taxon>
        <taxon>Sinosporangium</taxon>
    </lineage>
</organism>
<evidence type="ECO:0000313" key="13">
    <source>
        <dbReference type="Proteomes" id="UP000198923"/>
    </source>
</evidence>
<evidence type="ECO:0000256" key="10">
    <source>
        <dbReference type="SAM" id="Phobius"/>
    </source>
</evidence>
<evidence type="ECO:0000256" key="6">
    <source>
        <dbReference type="ARBA" id="ARBA00022777"/>
    </source>
</evidence>
<dbReference type="InterPro" id="IPR055558">
    <property type="entry name" value="DUF7134"/>
</dbReference>
<dbReference type="SUPFAM" id="SSF55874">
    <property type="entry name" value="ATPase domain of HSP90 chaperone/DNA topoisomerase II/histidine kinase"/>
    <property type="match status" value="1"/>
</dbReference>
<name>A0A1G8DCL9_9ACTN</name>
<keyword evidence="5" id="KW-0547">Nucleotide-binding</keyword>
<feature type="compositionally biased region" description="Basic and acidic residues" evidence="9">
    <location>
        <begin position="249"/>
        <end position="258"/>
    </location>
</feature>
<keyword evidence="7" id="KW-0067">ATP-binding</keyword>
<feature type="transmembrane region" description="Helical" evidence="10">
    <location>
        <begin position="143"/>
        <end position="161"/>
    </location>
</feature>
<protein>
    <recommendedName>
        <fullName evidence="2">histidine kinase</fullName>
        <ecNumber evidence="2">2.7.13.3</ecNumber>
    </recommendedName>
</protein>
<keyword evidence="13" id="KW-1185">Reference proteome</keyword>
<dbReference type="GO" id="GO:0016020">
    <property type="term" value="C:membrane"/>
    <property type="evidence" value="ECO:0007669"/>
    <property type="project" value="InterPro"/>
</dbReference>
<dbReference type="GO" id="GO:0046983">
    <property type="term" value="F:protein dimerization activity"/>
    <property type="evidence" value="ECO:0007669"/>
    <property type="project" value="InterPro"/>
</dbReference>
<dbReference type="PANTHER" id="PTHR24421">
    <property type="entry name" value="NITRATE/NITRITE SENSOR PROTEIN NARX-RELATED"/>
    <property type="match status" value="1"/>
</dbReference>
<dbReference type="CDD" id="cd16917">
    <property type="entry name" value="HATPase_UhpB-NarQ-NarX-like"/>
    <property type="match status" value="1"/>
</dbReference>
<keyword evidence="6 12" id="KW-0418">Kinase</keyword>
<keyword evidence="4" id="KW-0808">Transferase</keyword>
<feature type="region of interest" description="Disordered" evidence="9">
    <location>
        <begin position="247"/>
        <end position="270"/>
    </location>
</feature>
<dbReference type="EC" id="2.7.13.3" evidence="2"/>
<evidence type="ECO:0000313" key="12">
    <source>
        <dbReference type="EMBL" id="SDH55488.1"/>
    </source>
</evidence>
<sequence>MRRRLRSGAHLLAIDACVAAVVTAGYVALADEGASDGLPRFSGPWWLGWLVAVCVGVPLAVRRLWPLPALAVVVGASATATLLDITRDPYISAALAVYAVALIEPTRRASAALALTMVVSAAAVITGEAVLTPSGPWTEAAGTAALVWLIIGAAWVAGRVVRERRSRAARRDRRLAEEALTEERLRIARELHDIVSHSLSVIVVKAAVANHVAEARPQETRDAVQTIEQTGREALTEMRRALGVLRGDTAGRRTREPGSAETAPPPGLDDLPALIQRAERAGVRTELRTRLAISLPAGTALAVYRIVQEALTNVVKHAGHGTHCQVTITVDSRGDAHIEVADDGAGNAAASDRAELRGGHGLVGMRERVMVYGGTLAAGPRPGGGFAVSARLPPEPAHGMTQSRKERTA</sequence>
<dbReference type="Pfam" id="PF02518">
    <property type="entry name" value="HATPase_c"/>
    <property type="match status" value="1"/>
</dbReference>
<dbReference type="InterPro" id="IPR003594">
    <property type="entry name" value="HATPase_dom"/>
</dbReference>
<dbReference type="InterPro" id="IPR036890">
    <property type="entry name" value="HATPase_C_sf"/>
</dbReference>
<reference evidence="12 13" key="1">
    <citation type="submission" date="2016-10" db="EMBL/GenBank/DDBJ databases">
        <authorList>
            <person name="de Groot N.N."/>
        </authorList>
    </citation>
    <scope>NUCLEOTIDE SEQUENCE [LARGE SCALE GENOMIC DNA]</scope>
    <source>
        <strain evidence="12 13">CPCC 201354</strain>
    </source>
</reference>
<evidence type="ECO:0000256" key="9">
    <source>
        <dbReference type="SAM" id="MobiDB-lite"/>
    </source>
</evidence>
<evidence type="ECO:0000256" key="8">
    <source>
        <dbReference type="ARBA" id="ARBA00023012"/>
    </source>
</evidence>
<gene>
    <name evidence="12" type="ORF">SAMN05421505_1188</name>
</gene>
<dbReference type="InterPro" id="IPR011712">
    <property type="entry name" value="Sig_transdc_His_kin_sub3_dim/P"/>
</dbReference>
<keyword evidence="10" id="KW-1133">Transmembrane helix</keyword>
<dbReference type="PANTHER" id="PTHR24421:SF10">
    <property type="entry name" value="NITRATE_NITRITE SENSOR PROTEIN NARQ"/>
    <property type="match status" value="1"/>
</dbReference>
<feature type="domain" description="Histidine kinase/HSP90-like ATPase" evidence="11">
    <location>
        <begin position="298"/>
        <end position="396"/>
    </location>
</feature>
<dbReference type="GO" id="GO:0000155">
    <property type="term" value="F:phosphorelay sensor kinase activity"/>
    <property type="evidence" value="ECO:0007669"/>
    <property type="project" value="InterPro"/>
</dbReference>
<keyword evidence="10" id="KW-0472">Membrane</keyword>
<dbReference type="InterPro" id="IPR050482">
    <property type="entry name" value="Sensor_HK_TwoCompSys"/>
</dbReference>
<dbReference type="Gene3D" id="3.30.565.10">
    <property type="entry name" value="Histidine kinase-like ATPase, C-terminal domain"/>
    <property type="match status" value="1"/>
</dbReference>
<feature type="transmembrane region" description="Helical" evidence="10">
    <location>
        <begin position="112"/>
        <end position="131"/>
    </location>
</feature>
<evidence type="ECO:0000259" key="11">
    <source>
        <dbReference type="SMART" id="SM00387"/>
    </source>
</evidence>
<keyword evidence="10" id="KW-0812">Transmembrane</keyword>
<feature type="transmembrane region" description="Helical" evidence="10">
    <location>
        <begin position="12"/>
        <end position="29"/>
    </location>
</feature>